<dbReference type="RefSeq" id="WP_066100813.1">
    <property type="nucleotide sequence ID" value="NZ_CP016027.1"/>
</dbReference>
<evidence type="ECO:0000313" key="2">
    <source>
        <dbReference type="EMBL" id="ANJ67610.1"/>
    </source>
</evidence>
<proteinExistence type="predicted"/>
<evidence type="ECO:0000313" key="3">
    <source>
        <dbReference type="Proteomes" id="UP000078596"/>
    </source>
</evidence>
<dbReference type="PANTHER" id="PTHR43317">
    <property type="entry name" value="THERMOSPERMINE SYNTHASE ACAULIS5"/>
    <property type="match status" value="1"/>
</dbReference>
<dbReference type="EMBL" id="CP016027">
    <property type="protein sequence ID" value="ANJ67610.1"/>
    <property type="molecule type" value="Genomic_DNA"/>
</dbReference>
<dbReference type="PANTHER" id="PTHR43317:SF1">
    <property type="entry name" value="THERMOSPERMINE SYNTHASE ACAULIS5"/>
    <property type="match status" value="1"/>
</dbReference>
<dbReference type="GO" id="GO:0006596">
    <property type="term" value="P:polyamine biosynthetic process"/>
    <property type="evidence" value="ECO:0007669"/>
    <property type="project" value="UniProtKB-KW"/>
</dbReference>
<dbReference type="Gene3D" id="3.40.50.150">
    <property type="entry name" value="Vaccinia Virus protein VP39"/>
    <property type="match status" value="1"/>
</dbReference>
<gene>
    <name evidence="2" type="ORF">A9404_09645</name>
</gene>
<dbReference type="STRING" id="1860122.A9404_09645"/>
<keyword evidence="1" id="KW-0620">Polyamine biosynthesis</keyword>
<accession>A0A191ZIB5</accession>
<reference evidence="2 3" key="1">
    <citation type="submission" date="2016-06" db="EMBL/GenBank/DDBJ databases">
        <title>Insight into the functional genes involving in sulfur oxidation in Pearl River water.</title>
        <authorList>
            <person name="Luo J."/>
            <person name="Tan X."/>
            <person name="Lin W."/>
        </authorList>
    </citation>
    <scope>NUCLEOTIDE SEQUENCE [LARGE SCALE GENOMIC DNA]</scope>
    <source>
        <strain evidence="2 3">LS2</strain>
    </source>
</reference>
<dbReference type="OrthoDB" id="117774at2"/>
<dbReference type="SUPFAM" id="SSF53335">
    <property type="entry name" value="S-adenosyl-L-methionine-dependent methyltransferases"/>
    <property type="match status" value="1"/>
</dbReference>
<evidence type="ECO:0008006" key="4">
    <source>
        <dbReference type="Google" id="ProtNLM"/>
    </source>
</evidence>
<protein>
    <recommendedName>
        <fullName evidence="4">Spermidine synthase</fullName>
    </recommendedName>
</protein>
<dbReference type="AlphaFoldDB" id="A0A191ZIB5"/>
<dbReference type="KEGG" id="haz:A9404_09645"/>
<sequence length="252" mass="28888">MEHKRLAIRDAWGLIEVVEEAGEITLRFGNHTAQSGWFPARPDQLAFGYYRALLAGLAFHPNPARLNLYGLGGGALARFLLHYTDLRITAHDLRPILRDIAREHFDLNTEDPRIDLRFGDIADHLWLMDTPPADLIWLDVFDEDGMVRIPPRSFAVLSDQLDDDGVLCANIWRNSLKDVAHINDQLARYFSPTPLILNVPDRFNTVVLYRKTPWTAEDVAEAHTRLPQWAPAVRDTIKDTLPWLQSTPRLRR</sequence>
<dbReference type="Proteomes" id="UP000078596">
    <property type="component" value="Chromosome"/>
</dbReference>
<name>A0A191ZIB5_9GAMM</name>
<organism evidence="2 3">
    <name type="scientific">Halothiobacillus diazotrophicus</name>
    <dbReference type="NCBI Taxonomy" id="1860122"/>
    <lineage>
        <taxon>Bacteria</taxon>
        <taxon>Pseudomonadati</taxon>
        <taxon>Pseudomonadota</taxon>
        <taxon>Gammaproteobacteria</taxon>
        <taxon>Chromatiales</taxon>
        <taxon>Halothiobacillaceae</taxon>
        <taxon>Halothiobacillus</taxon>
    </lineage>
</organism>
<evidence type="ECO:0000256" key="1">
    <source>
        <dbReference type="ARBA" id="ARBA00023115"/>
    </source>
</evidence>
<dbReference type="InterPro" id="IPR029063">
    <property type="entry name" value="SAM-dependent_MTases_sf"/>
</dbReference>
<keyword evidence="3" id="KW-1185">Reference proteome</keyword>